<gene>
    <name evidence="1" type="ORF">ACFSDB_03785</name>
</gene>
<dbReference type="Proteomes" id="UP001597273">
    <property type="component" value="Unassembled WGS sequence"/>
</dbReference>
<dbReference type="RefSeq" id="WP_204890915.1">
    <property type="nucleotide sequence ID" value="NZ_JBHUFW010000004.1"/>
</dbReference>
<accession>A0ABW4QEW8</accession>
<proteinExistence type="predicted"/>
<protein>
    <submittedName>
        <fullName evidence="1">Uncharacterized protein</fullName>
    </submittedName>
</protein>
<organism evidence="1 2">
    <name type="scientific">Planococcus chinensis</name>
    <dbReference type="NCBI Taxonomy" id="272917"/>
    <lineage>
        <taxon>Bacteria</taxon>
        <taxon>Bacillati</taxon>
        <taxon>Bacillota</taxon>
        <taxon>Bacilli</taxon>
        <taxon>Bacillales</taxon>
        <taxon>Caryophanaceae</taxon>
        <taxon>Planococcus</taxon>
    </lineage>
</organism>
<evidence type="ECO:0000313" key="2">
    <source>
        <dbReference type="Proteomes" id="UP001597273"/>
    </source>
</evidence>
<name>A0ABW4QEW8_9BACL</name>
<sequence length="118" mass="13703">MVGRQDLVLVLEEYEWAFSVRLLDRNGTLFSESRFPKNPSVAEVRTLVGTLTHIFGNFNRVTYSRNFHTIWDHDARPDFFGKFMAELFATHNDGGWDGFSDFLARQERKVDPTEGLPF</sequence>
<evidence type="ECO:0000313" key="1">
    <source>
        <dbReference type="EMBL" id="MFD1862033.1"/>
    </source>
</evidence>
<reference evidence="2" key="1">
    <citation type="journal article" date="2019" name="Int. J. Syst. Evol. Microbiol.">
        <title>The Global Catalogue of Microorganisms (GCM) 10K type strain sequencing project: providing services to taxonomists for standard genome sequencing and annotation.</title>
        <authorList>
            <consortium name="The Broad Institute Genomics Platform"/>
            <consortium name="The Broad Institute Genome Sequencing Center for Infectious Disease"/>
            <person name="Wu L."/>
            <person name="Ma J."/>
        </authorList>
    </citation>
    <scope>NUCLEOTIDE SEQUENCE [LARGE SCALE GENOMIC DNA]</scope>
    <source>
        <strain evidence="2">CGMCC 1.15475</strain>
    </source>
</reference>
<keyword evidence="2" id="KW-1185">Reference proteome</keyword>
<dbReference type="EMBL" id="JBHUFW010000004">
    <property type="protein sequence ID" value="MFD1862033.1"/>
    <property type="molecule type" value="Genomic_DNA"/>
</dbReference>
<comment type="caution">
    <text evidence="1">The sequence shown here is derived from an EMBL/GenBank/DDBJ whole genome shotgun (WGS) entry which is preliminary data.</text>
</comment>